<dbReference type="EMBL" id="JAUSVU010000023">
    <property type="protein sequence ID" value="MDQ0536145.1"/>
    <property type="molecule type" value="Genomic_DNA"/>
</dbReference>
<gene>
    <name evidence="1" type="ORF">QO018_005036</name>
</gene>
<sequence>MSAAATIPQGTVAWFEMVGALMCAAASRAGLPPDLNWSLVERYGDGAILPNGRLQGIRFVIAHGRPSFEVGVDEDARGDVTIEVAATTARELNLLHTADPAYAAALDRATGLGRLRVNGDVSPMAGWLAAIHDPIIDLTG</sequence>
<evidence type="ECO:0008006" key="3">
    <source>
        <dbReference type="Google" id="ProtNLM"/>
    </source>
</evidence>
<evidence type="ECO:0000313" key="2">
    <source>
        <dbReference type="Proteomes" id="UP001244552"/>
    </source>
</evidence>
<evidence type="ECO:0000313" key="1">
    <source>
        <dbReference type="EMBL" id="MDQ0536145.1"/>
    </source>
</evidence>
<organism evidence="1 2">
    <name type="scientific">Azospirillum picis</name>
    <dbReference type="NCBI Taxonomy" id="488438"/>
    <lineage>
        <taxon>Bacteria</taxon>
        <taxon>Pseudomonadati</taxon>
        <taxon>Pseudomonadota</taxon>
        <taxon>Alphaproteobacteria</taxon>
        <taxon>Rhodospirillales</taxon>
        <taxon>Azospirillaceae</taxon>
        <taxon>Azospirillum</taxon>
    </lineage>
</organism>
<protein>
    <recommendedName>
        <fullName evidence="3">SCP2 domain-containing protein</fullName>
    </recommendedName>
</protein>
<keyword evidence="2" id="KW-1185">Reference proteome</keyword>
<dbReference type="RefSeq" id="WP_209984067.1">
    <property type="nucleotide sequence ID" value="NZ_JAGINO010000013.1"/>
</dbReference>
<dbReference type="Proteomes" id="UP001244552">
    <property type="component" value="Unassembled WGS sequence"/>
</dbReference>
<proteinExistence type="predicted"/>
<comment type="caution">
    <text evidence="1">The sequence shown here is derived from an EMBL/GenBank/DDBJ whole genome shotgun (WGS) entry which is preliminary data.</text>
</comment>
<name>A0ABU0MRR2_9PROT</name>
<accession>A0ABU0MRR2</accession>
<reference evidence="1 2" key="1">
    <citation type="submission" date="2023-07" db="EMBL/GenBank/DDBJ databases">
        <title>Genomic Encyclopedia of Type Strains, Phase IV (KMG-IV): sequencing the most valuable type-strain genomes for metagenomic binning, comparative biology and taxonomic classification.</title>
        <authorList>
            <person name="Goeker M."/>
        </authorList>
    </citation>
    <scope>NUCLEOTIDE SEQUENCE [LARGE SCALE GENOMIC DNA]</scope>
    <source>
        <strain evidence="1 2">DSM 19922</strain>
    </source>
</reference>